<reference evidence="2 3" key="1">
    <citation type="submission" date="2012-08" db="EMBL/GenBank/DDBJ databases">
        <title>Oryza genome evolution.</title>
        <authorList>
            <person name="Wing R.A."/>
        </authorList>
    </citation>
    <scope>NUCLEOTIDE SEQUENCE</scope>
</reference>
<dbReference type="EnsemblPlants" id="LPERR12G06330.1">
    <property type="protein sequence ID" value="LPERR12G06330.1"/>
    <property type="gene ID" value="LPERR12G06330"/>
</dbReference>
<sequence length="104" mass="10812">MAWQMGRIMLKFRPIAPKPAAMAPSSAPAMAVQSAHKVFDGESKEKRVSSPSSSSSGMTSLESSPPPPPPATLPLQVAAPAASPHAAAEQAVLAPRFMEAIHLK</sequence>
<dbReference type="HOGENOM" id="CLU_2253991_0_0_1"/>
<organism evidence="2 3">
    <name type="scientific">Leersia perrieri</name>
    <dbReference type="NCBI Taxonomy" id="77586"/>
    <lineage>
        <taxon>Eukaryota</taxon>
        <taxon>Viridiplantae</taxon>
        <taxon>Streptophyta</taxon>
        <taxon>Embryophyta</taxon>
        <taxon>Tracheophyta</taxon>
        <taxon>Spermatophyta</taxon>
        <taxon>Magnoliopsida</taxon>
        <taxon>Liliopsida</taxon>
        <taxon>Poales</taxon>
        <taxon>Poaceae</taxon>
        <taxon>BOP clade</taxon>
        <taxon>Oryzoideae</taxon>
        <taxon>Oryzeae</taxon>
        <taxon>Oryzinae</taxon>
        <taxon>Leersia</taxon>
    </lineage>
</organism>
<proteinExistence type="predicted"/>
<feature type="compositionally biased region" description="Low complexity" evidence="1">
    <location>
        <begin position="73"/>
        <end position="86"/>
    </location>
</feature>
<keyword evidence="3" id="KW-1185">Reference proteome</keyword>
<reference evidence="2" key="3">
    <citation type="submission" date="2015-04" db="UniProtKB">
        <authorList>
            <consortium name="EnsemblPlants"/>
        </authorList>
    </citation>
    <scope>IDENTIFICATION</scope>
</reference>
<dbReference type="AlphaFoldDB" id="A0A0D9XY50"/>
<feature type="compositionally biased region" description="Basic and acidic residues" evidence="1">
    <location>
        <begin position="37"/>
        <end position="48"/>
    </location>
</feature>
<dbReference type="Proteomes" id="UP000032180">
    <property type="component" value="Chromosome 12"/>
</dbReference>
<evidence type="ECO:0000256" key="1">
    <source>
        <dbReference type="SAM" id="MobiDB-lite"/>
    </source>
</evidence>
<protein>
    <submittedName>
        <fullName evidence="2">Uncharacterized protein</fullName>
    </submittedName>
</protein>
<evidence type="ECO:0000313" key="2">
    <source>
        <dbReference type="EnsemblPlants" id="LPERR12G06330.1"/>
    </source>
</evidence>
<feature type="compositionally biased region" description="Low complexity" evidence="1">
    <location>
        <begin position="20"/>
        <end position="31"/>
    </location>
</feature>
<feature type="region of interest" description="Disordered" evidence="1">
    <location>
        <begin position="20"/>
        <end position="86"/>
    </location>
</feature>
<dbReference type="STRING" id="77586.A0A0D9XY50"/>
<dbReference type="Gramene" id="LPERR12G06330.1">
    <property type="protein sequence ID" value="LPERR12G06330.1"/>
    <property type="gene ID" value="LPERR12G06330"/>
</dbReference>
<accession>A0A0D9XY50</accession>
<name>A0A0D9XY50_9ORYZ</name>
<feature type="compositionally biased region" description="Low complexity" evidence="1">
    <location>
        <begin position="49"/>
        <end position="63"/>
    </location>
</feature>
<evidence type="ECO:0000313" key="3">
    <source>
        <dbReference type="Proteomes" id="UP000032180"/>
    </source>
</evidence>
<reference evidence="3" key="2">
    <citation type="submission" date="2013-12" db="EMBL/GenBank/DDBJ databases">
        <authorList>
            <person name="Yu Y."/>
            <person name="Lee S."/>
            <person name="de Baynast K."/>
            <person name="Wissotski M."/>
            <person name="Liu L."/>
            <person name="Talag J."/>
            <person name="Goicoechea J."/>
            <person name="Angelova A."/>
            <person name="Jetty R."/>
            <person name="Kudrna D."/>
            <person name="Golser W."/>
            <person name="Rivera L."/>
            <person name="Zhang J."/>
            <person name="Wing R."/>
        </authorList>
    </citation>
    <scope>NUCLEOTIDE SEQUENCE</scope>
</reference>